<dbReference type="Proteomes" id="UP000243686">
    <property type="component" value="Unassembled WGS sequence"/>
</dbReference>
<reference evidence="1 2" key="1">
    <citation type="submission" date="2015-03" db="EMBL/GenBank/DDBJ databases">
        <title>Draft genome of the nematode, Opisthorchis viverrini.</title>
        <authorList>
            <person name="Mitreva M."/>
        </authorList>
    </citation>
    <scope>NUCLEOTIDE SEQUENCE [LARGE SCALE GENOMIC DNA]</scope>
    <source>
        <strain evidence="1">Khon Kaen</strain>
    </source>
</reference>
<dbReference type="EMBL" id="KV907151">
    <property type="protein sequence ID" value="OON13737.1"/>
    <property type="molecule type" value="Genomic_DNA"/>
</dbReference>
<evidence type="ECO:0000313" key="2">
    <source>
        <dbReference type="Proteomes" id="UP000243686"/>
    </source>
</evidence>
<evidence type="ECO:0000313" key="1">
    <source>
        <dbReference type="EMBL" id="OON13737.1"/>
    </source>
</evidence>
<sequence>MAKQTTFNHAVFITRSPDCLRYLNSINKLNPVWRRSFFDQVGERLGRLNLEKQEAIEVENYERAKLKKFQIDELRSTMFEDLDLMNLLADIPSEADFSEPQGV</sequence>
<name>A0A1S8WH21_OPIVI</name>
<protein>
    <submittedName>
        <fullName evidence="1">Uncharacterized protein</fullName>
    </submittedName>
</protein>
<proteinExistence type="predicted"/>
<dbReference type="AlphaFoldDB" id="A0A1S8WH21"/>
<organism evidence="1 2">
    <name type="scientific">Opisthorchis viverrini</name>
    <name type="common">Southeast Asian liver fluke</name>
    <dbReference type="NCBI Taxonomy" id="6198"/>
    <lineage>
        <taxon>Eukaryota</taxon>
        <taxon>Metazoa</taxon>
        <taxon>Spiralia</taxon>
        <taxon>Lophotrochozoa</taxon>
        <taxon>Platyhelminthes</taxon>
        <taxon>Trematoda</taxon>
        <taxon>Digenea</taxon>
        <taxon>Opisthorchiida</taxon>
        <taxon>Opisthorchiata</taxon>
        <taxon>Opisthorchiidae</taxon>
        <taxon>Opisthorchis</taxon>
    </lineage>
</organism>
<keyword evidence="2" id="KW-1185">Reference proteome</keyword>
<accession>A0A1S8WH21</accession>
<gene>
    <name evidence="1" type="ORF">X801_10483</name>
</gene>